<sequence length="311" mass="35017">MVPPEKKQKVENFANVAHLVMKLKNAFHKHTAFHSPKETVRLSTLDTPCAQTQSPVYKLAFAGNDFLLREDMRHARLQLEYQKCDKILAEGGIEHTIVVFGGARIKDAVTAATDYEVKQKEFKDGKITLRELNIYKNRMKSSKYYNEAELFGEIVGNHSDLGVICTGGGPGIMEAAPKGARKAGGNTVGLNIVLPFEQRPNQYISPEFCFNFHYFSIRKMHFLNRAKALVAFPGGFGTLDELFEALTLIQTKKMAPIPIILFGNDFWSKLIDFDLLVDEGVIALADLDLFKIVETADEAWNVIVEFYSKYD</sequence>
<gene>
    <name evidence="1" type="primary">FMT2</name>
    <name evidence="1" type="ORF">HK103_007639</name>
</gene>
<comment type="caution">
    <text evidence="1">The sequence shown here is derived from an EMBL/GenBank/DDBJ whole genome shotgun (WGS) entry which is preliminary data.</text>
</comment>
<protein>
    <submittedName>
        <fullName evidence="1">Bifunctional polymyxin resistance protein ArnA</fullName>
    </submittedName>
</protein>
<dbReference type="EMBL" id="JADGKB010000097">
    <property type="protein sequence ID" value="KAJ3253905.1"/>
    <property type="molecule type" value="Genomic_DNA"/>
</dbReference>
<organism evidence="1 2">
    <name type="scientific">Boothiomyces macroporosus</name>
    <dbReference type="NCBI Taxonomy" id="261099"/>
    <lineage>
        <taxon>Eukaryota</taxon>
        <taxon>Fungi</taxon>
        <taxon>Fungi incertae sedis</taxon>
        <taxon>Chytridiomycota</taxon>
        <taxon>Chytridiomycota incertae sedis</taxon>
        <taxon>Chytridiomycetes</taxon>
        <taxon>Rhizophydiales</taxon>
        <taxon>Terramycetaceae</taxon>
        <taxon>Boothiomyces</taxon>
    </lineage>
</organism>
<name>A0AAD5UCA1_9FUNG</name>
<reference evidence="1" key="1">
    <citation type="submission" date="2020-05" db="EMBL/GenBank/DDBJ databases">
        <title>Phylogenomic resolution of chytrid fungi.</title>
        <authorList>
            <person name="Stajich J.E."/>
            <person name="Amses K."/>
            <person name="Simmons R."/>
            <person name="Seto K."/>
            <person name="Myers J."/>
            <person name="Bonds A."/>
            <person name="Quandt C.A."/>
            <person name="Barry K."/>
            <person name="Liu P."/>
            <person name="Grigoriev I."/>
            <person name="Longcore J.E."/>
            <person name="James T.Y."/>
        </authorList>
    </citation>
    <scope>NUCLEOTIDE SEQUENCE</scope>
    <source>
        <strain evidence="1">PLAUS21</strain>
    </source>
</reference>
<dbReference type="NCBIfam" id="TIGR00730">
    <property type="entry name" value="Rossman fold protein, TIGR00730 family"/>
    <property type="match status" value="1"/>
</dbReference>
<dbReference type="InterPro" id="IPR031100">
    <property type="entry name" value="LOG_fam"/>
</dbReference>
<dbReference type="SUPFAM" id="SSF102405">
    <property type="entry name" value="MCP/YpsA-like"/>
    <property type="match status" value="1"/>
</dbReference>
<dbReference type="AlphaFoldDB" id="A0AAD5UCA1"/>
<keyword evidence="2" id="KW-1185">Reference proteome</keyword>
<accession>A0AAD5UCA1</accession>
<dbReference type="Pfam" id="PF03641">
    <property type="entry name" value="Lysine_decarbox"/>
    <property type="match status" value="1"/>
</dbReference>
<evidence type="ECO:0000313" key="2">
    <source>
        <dbReference type="Proteomes" id="UP001210925"/>
    </source>
</evidence>
<dbReference type="PANTHER" id="PTHR43393">
    <property type="entry name" value="CYTOKININ RIBOSIDE 5'-MONOPHOSPHATE PHOSPHORIBOHYDROLASE"/>
    <property type="match status" value="1"/>
</dbReference>
<dbReference type="Gene3D" id="3.40.50.450">
    <property type="match status" value="1"/>
</dbReference>
<dbReference type="GO" id="GO:0016787">
    <property type="term" value="F:hydrolase activity"/>
    <property type="evidence" value="ECO:0007669"/>
    <property type="project" value="InterPro"/>
</dbReference>
<dbReference type="Proteomes" id="UP001210925">
    <property type="component" value="Unassembled WGS sequence"/>
</dbReference>
<dbReference type="PANTHER" id="PTHR43393:SF3">
    <property type="entry name" value="LYSINE DECARBOXYLASE-LIKE PROTEIN"/>
    <property type="match status" value="1"/>
</dbReference>
<evidence type="ECO:0000313" key="1">
    <source>
        <dbReference type="EMBL" id="KAJ3253905.1"/>
    </source>
</evidence>
<dbReference type="InterPro" id="IPR052341">
    <property type="entry name" value="LOG_family_nucleotidases"/>
</dbReference>
<dbReference type="InterPro" id="IPR005269">
    <property type="entry name" value="LOG"/>
</dbReference>
<dbReference type="GO" id="GO:0005829">
    <property type="term" value="C:cytosol"/>
    <property type="evidence" value="ECO:0007669"/>
    <property type="project" value="TreeGrafter"/>
</dbReference>
<proteinExistence type="predicted"/>
<dbReference type="GO" id="GO:0009691">
    <property type="term" value="P:cytokinin biosynthetic process"/>
    <property type="evidence" value="ECO:0007669"/>
    <property type="project" value="InterPro"/>
</dbReference>